<evidence type="ECO:0000256" key="3">
    <source>
        <dbReference type="ARBA" id="ARBA00007588"/>
    </source>
</evidence>
<dbReference type="OrthoDB" id="7527071at2"/>
<accession>A0A1S1P7J2</accession>
<comment type="similarity">
    <text evidence="3">Belongs to the lysine N(6)-hydroxylase/L-ornithine N(5)-oxygenase family.</text>
</comment>
<keyword evidence="10 16" id="KW-0503">Monooxygenase</keyword>
<dbReference type="PRINTS" id="PR00368">
    <property type="entry name" value="FADPNR"/>
</dbReference>
<dbReference type="AlphaFoldDB" id="A0A1S1P7J2"/>
<evidence type="ECO:0000256" key="5">
    <source>
        <dbReference type="ARBA" id="ARBA00016406"/>
    </source>
</evidence>
<keyword evidence="9" id="KW-0560">Oxidoreductase</keyword>
<evidence type="ECO:0000256" key="4">
    <source>
        <dbReference type="ARBA" id="ARBA00013076"/>
    </source>
</evidence>
<evidence type="ECO:0000256" key="7">
    <source>
        <dbReference type="ARBA" id="ARBA00022827"/>
    </source>
</evidence>
<evidence type="ECO:0000256" key="11">
    <source>
        <dbReference type="ARBA" id="ARBA00029939"/>
    </source>
</evidence>
<reference evidence="17" key="1">
    <citation type="submission" date="2016-07" db="EMBL/GenBank/DDBJ databases">
        <title>Frankia sp. NRRL B-16219 Genome sequencing.</title>
        <authorList>
            <person name="Ghodhbane-Gtari F."/>
            <person name="Swanson E."/>
            <person name="Gueddou A."/>
            <person name="Louati M."/>
            <person name="Nouioui I."/>
            <person name="Hezbri K."/>
            <person name="Abebe-Akele F."/>
            <person name="Simpson S."/>
            <person name="Morris K."/>
            <person name="Thomas K."/>
            <person name="Gtari M."/>
            <person name="Tisa L.S."/>
        </authorList>
    </citation>
    <scope>NUCLEOTIDE SEQUENCE [LARGE SCALE GENOMIC DNA]</scope>
    <source>
        <strain evidence="17">NRRL B-16219</strain>
    </source>
</reference>
<evidence type="ECO:0000313" key="17">
    <source>
        <dbReference type="Proteomes" id="UP000179769"/>
    </source>
</evidence>
<evidence type="ECO:0000256" key="9">
    <source>
        <dbReference type="ARBA" id="ARBA00023002"/>
    </source>
</evidence>
<evidence type="ECO:0000256" key="14">
    <source>
        <dbReference type="ARBA" id="ARBA00032738"/>
    </source>
</evidence>
<evidence type="ECO:0000256" key="10">
    <source>
        <dbReference type="ARBA" id="ARBA00023033"/>
    </source>
</evidence>
<dbReference type="Pfam" id="PF13434">
    <property type="entry name" value="Lys_Orn_oxgnase"/>
    <property type="match status" value="1"/>
</dbReference>
<dbReference type="EC" id="1.14.13.59" evidence="4"/>
<proteinExistence type="inferred from homology"/>
<dbReference type="PRINTS" id="PR00411">
    <property type="entry name" value="PNDRDTASEI"/>
</dbReference>
<evidence type="ECO:0000313" key="16">
    <source>
        <dbReference type="EMBL" id="OHV18903.1"/>
    </source>
</evidence>
<keyword evidence="8" id="KW-0521">NADP</keyword>
<keyword evidence="7" id="KW-0274">FAD</keyword>
<comment type="cofactor">
    <cofactor evidence="1">
        <name>FAD</name>
        <dbReference type="ChEBI" id="CHEBI:57692"/>
    </cofactor>
</comment>
<evidence type="ECO:0000256" key="1">
    <source>
        <dbReference type="ARBA" id="ARBA00001974"/>
    </source>
</evidence>
<evidence type="ECO:0000256" key="13">
    <source>
        <dbReference type="ARBA" id="ARBA00032493"/>
    </source>
</evidence>
<organism evidence="16 17">
    <name type="scientific">Parafrankia soli</name>
    <dbReference type="NCBI Taxonomy" id="2599596"/>
    <lineage>
        <taxon>Bacteria</taxon>
        <taxon>Bacillati</taxon>
        <taxon>Actinomycetota</taxon>
        <taxon>Actinomycetes</taxon>
        <taxon>Frankiales</taxon>
        <taxon>Frankiaceae</taxon>
        <taxon>Parafrankia</taxon>
    </lineage>
</organism>
<dbReference type="EMBL" id="MAXA01000286">
    <property type="protein sequence ID" value="OHV18903.1"/>
    <property type="molecule type" value="Genomic_DNA"/>
</dbReference>
<sequence length="438" mass="47536">MNEANTRSDAVGMLPDVVDIIGIGFGPANLSLAIAIEERNGARPAADRVTARFVEAQPRFGWHDGMLLPGTTMQISFLKDLATMRSPTSSYSFLNYLHERGRLSDFINLKTFFPTRLEFRDYLAWAAARVNVPVSYGARATRVDHDGAAFTVMVSGGGGREAVRARSVVVATGLRPVLPDGIEVGPRVFHNHGLLSSLDRLPSTPHGRFLVVGAGQSAAEVAAYLHDTYPAAEVHASIRSFGYVPSDNTPYANRIFDPASVGEYYTAPPDVKQQLLRRHWSTNYAAVDAELIDDLYRREYDEKLRGVRRLFVHRVTEVESLREGPGGVVVALRDLGARARTPLEVDAVVFATGFRPSDPRGLLGDGIDLEAALDGDEPLVARDYSLRVPGLEGRIFLSGGVQHSHGLSSSLLSTLAVRAGEILEAAVPTHRSHMATGS</sequence>
<protein>
    <recommendedName>
        <fullName evidence="5">L-lysine N6-monooxygenase MbtG</fullName>
        <ecNumber evidence="4">1.14.13.59</ecNumber>
    </recommendedName>
    <alternativeName>
        <fullName evidence="14">Lysine 6-N-hydroxylase</fullName>
    </alternativeName>
    <alternativeName>
        <fullName evidence="13">Lysine N6-hydroxylase</fullName>
    </alternativeName>
    <alternativeName>
        <fullName evidence="11">Lysine-N-oxygenase</fullName>
    </alternativeName>
    <alternativeName>
        <fullName evidence="12">Mycobactin synthase protein G</fullName>
    </alternativeName>
</protein>
<dbReference type="Proteomes" id="UP000179769">
    <property type="component" value="Unassembled WGS sequence"/>
</dbReference>
<keyword evidence="17" id="KW-1185">Reference proteome</keyword>
<evidence type="ECO:0000256" key="6">
    <source>
        <dbReference type="ARBA" id="ARBA00022630"/>
    </source>
</evidence>
<dbReference type="InterPro" id="IPR036188">
    <property type="entry name" value="FAD/NAD-bd_sf"/>
</dbReference>
<evidence type="ECO:0000256" key="2">
    <source>
        <dbReference type="ARBA" id="ARBA00004924"/>
    </source>
</evidence>
<keyword evidence="6" id="KW-0285">Flavoprotein</keyword>
<dbReference type="SUPFAM" id="SSF51905">
    <property type="entry name" value="FAD/NAD(P)-binding domain"/>
    <property type="match status" value="2"/>
</dbReference>
<gene>
    <name evidence="16" type="ORF">BBK14_29700</name>
</gene>
<comment type="caution">
    <text evidence="16">The sequence shown here is derived from an EMBL/GenBank/DDBJ whole genome shotgun (WGS) entry which is preliminary data.</text>
</comment>
<name>A0A1S1P7J2_9ACTN</name>
<evidence type="ECO:0000256" key="15">
    <source>
        <dbReference type="ARBA" id="ARBA00048407"/>
    </source>
</evidence>
<dbReference type="Gene3D" id="3.50.50.60">
    <property type="entry name" value="FAD/NAD(P)-binding domain"/>
    <property type="match status" value="1"/>
</dbReference>
<dbReference type="InterPro" id="IPR025700">
    <property type="entry name" value="Lys/Orn_oxygenase"/>
</dbReference>
<dbReference type="RefSeq" id="WP_071067239.1">
    <property type="nucleotide sequence ID" value="NZ_MAXA01000286.1"/>
</dbReference>
<comment type="pathway">
    <text evidence="2">Siderophore biosynthesis.</text>
</comment>
<evidence type="ECO:0000256" key="8">
    <source>
        <dbReference type="ARBA" id="ARBA00022857"/>
    </source>
</evidence>
<dbReference type="PANTHER" id="PTHR42802:SF1">
    <property type="entry name" value="L-ORNITHINE N(5)-MONOOXYGENASE"/>
    <property type="match status" value="1"/>
</dbReference>
<comment type="catalytic activity">
    <reaction evidence="15">
        <text>L-lysine + NADPH + O2 = N(6)-hydroxy-L-lysine + NADP(+) + H2O</text>
        <dbReference type="Rhea" id="RHEA:23228"/>
        <dbReference type="ChEBI" id="CHEBI:15377"/>
        <dbReference type="ChEBI" id="CHEBI:15379"/>
        <dbReference type="ChEBI" id="CHEBI:32551"/>
        <dbReference type="ChEBI" id="CHEBI:57783"/>
        <dbReference type="ChEBI" id="CHEBI:57820"/>
        <dbReference type="ChEBI" id="CHEBI:58349"/>
        <dbReference type="EC" id="1.14.13.59"/>
    </reaction>
</comment>
<evidence type="ECO:0000256" key="12">
    <source>
        <dbReference type="ARBA" id="ARBA00031158"/>
    </source>
</evidence>
<dbReference type="GO" id="GO:0047091">
    <property type="term" value="F:L-lysine 6-monooxygenase (NADPH) activity"/>
    <property type="evidence" value="ECO:0007669"/>
    <property type="project" value="UniProtKB-EC"/>
</dbReference>
<dbReference type="PANTHER" id="PTHR42802">
    <property type="entry name" value="MONOOXYGENASE"/>
    <property type="match status" value="1"/>
</dbReference>